<evidence type="ECO:0000256" key="2">
    <source>
        <dbReference type="PROSITE-ProRule" id="PRU01122"/>
    </source>
</evidence>
<dbReference type="Pfam" id="PF20436">
    <property type="entry name" value="LonB_AAA-LID"/>
    <property type="match status" value="1"/>
</dbReference>
<dbReference type="InterPro" id="IPR014721">
    <property type="entry name" value="Ribsml_uS5_D2-typ_fold_subgr"/>
</dbReference>
<keyword evidence="1 2" id="KW-0645">Protease</keyword>
<dbReference type="PROSITE" id="PS51786">
    <property type="entry name" value="LON_PROTEOLYTIC"/>
    <property type="match status" value="1"/>
</dbReference>
<dbReference type="SUPFAM" id="SSF54211">
    <property type="entry name" value="Ribosomal protein S5 domain 2-like"/>
    <property type="match status" value="1"/>
</dbReference>
<feature type="active site" evidence="2">
    <location>
        <position position="703"/>
    </location>
</feature>
<dbReference type="GO" id="GO:0004176">
    <property type="term" value="F:ATP-dependent peptidase activity"/>
    <property type="evidence" value="ECO:0007669"/>
    <property type="project" value="UniProtKB-UniRule"/>
</dbReference>
<dbReference type="Proteomes" id="UP000199053">
    <property type="component" value="Unassembled WGS sequence"/>
</dbReference>
<dbReference type="InterPro" id="IPR046844">
    <property type="entry name" value="Lon-like_helical"/>
</dbReference>
<dbReference type="STRING" id="246191.SAMN05660337_0634"/>
<comment type="catalytic activity">
    <reaction evidence="2">
        <text>Hydrolysis of proteins in presence of ATP.</text>
        <dbReference type="EC" id="3.4.21.53"/>
    </reaction>
</comment>
<dbReference type="AlphaFoldDB" id="A0A1G9CDB8"/>
<feature type="active site" evidence="2">
    <location>
        <position position="660"/>
    </location>
</feature>
<dbReference type="InterPro" id="IPR046843">
    <property type="entry name" value="LonB_AAA-LID"/>
</dbReference>
<keyword evidence="2" id="KW-0378">Hydrolase</keyword>
<evidence type="ECO:0000313" key="4">
    <source>
        <dbReference type="EMBL" id="SDK49576.1"/>
    </source>
</evidence>
<protein>
    <recommendedName>
        <fullName evidence="2">endopeptidase La</fullName>
        <ecNumber evidence="2">3.4.21.53</ecNumber>
    </recommendedName>
</protein>
<dbReference type="GO" id="GO:0005524">
    <property type="term" value="F:ATP binding"/>
    <property type="evidence" value="ECO:0007669"/>
    <property type="project" value="InterPro"/>
</dbReference>
<gene>
    <name evidence="4" type="ORF">SAMN05660337_0634</name>
</gene>
<dbReference type="InterPro" id="IPR027417">
    <property type="entry name" value="P-loop_NTPase"/>
</dbReference>
<evidence type="ECO:0000256" key="1">
    <source>
        <dbReference type="ARBA" id="ARBA00022670"/>
    </source>
</evidence>
<name>A0A1G9CDB8_9BACT</name>
<feature type="domain" description="Lon proteolytic" evidence="3">
    <location>
        <begin position="570"/>
        <end position="765"/>
    </location>
</feature>
<reference evidence="5" key="1">
    <citation type="submission" date="2016-10" db="EMBL/GenBank/DDBJ databases">
        <authorList>
            <person name="Varghese N."/>
            <person name="Submissions S."/>
        </authorList>
    </citation>
    <scope>NUCLEOTIDE SEQUENCE [LARGE SCALE GENOMIC DNA]</scope>
    <source>
        <strain evidence="5">DSM 16995</strain>
    </source>
</reference>
<dbReference type="Gene3D" id="3.40.50.300">
    <property type="entry name" value="P-loop containing nucleotide triphosphate hydrolases"/>
    <property type="match status" value="2"/>
</dbReference>
<comment type="similarity">
    <text evidence="2">Belongs to the peptidase S16 family.</text>
</comment>
<dbReference type="EMBL" id="FNGA01000001">
    <property type="protein sequence ID" value="SDK49576.1"/>
    <property type="molecule type" value="Genomic_DNA"/>
</dbReference>
<dbReference type="InterPro" id="IPR027065">
    <property type="entry name" value="Lon_Prtase"/>
</dbReference>
<organism evidence="4 5">
    <name type="scientific">Maridesulfovibrio ferrireducens</name>
    <dbReference type="NCBI Taxonomy" id="246191"/>
    <lineage>
        <taxon>Bacteria</taxon>
        <taxon>Pseudomonadati</taxon>
        <taxon>Thermodesulfobacteriota</taxon>
        <taxon>Desulfovibrionia</taxon>
        <taxon>Desulfovibrionales</taxon>
        <taxon>Desulfovibrionaceae</taxon>
        <taxon>Maridesulfovibrio</taxon>
    </lineage>
</organism>
<dbReference type="InterPro" id="IPR041699">
    <property type="entry name" value="AAA_32"/>
</dbReference>
<dbReference type="RefSeq" id="WP_092158123.1">
    <property type="nucleotide sequence ID" value="NZ_FNGA01000001.1"/>
</dbReference>
<dbReference type="PANTHER" id="PTHR10046">
    <property type="entry name" value="ATP DEPENDENT LON PROTEASE FAMILY MEMBER"/>
    <property type="match status" value="1"/>
</dbReference>
<dbReference type="Gene3D" id="3.30.230.10">
    <property type="match status" value="1"/>
</dbReference>
<sequence length="804" mass="90002">MTAKQLSHSKLRSKLDPEKIQFADSSEIPTSTGAYDPFQPRALQAFRMALAISGSCHNVYLSGESNLGRSYFVREYFELRAAKQPVPPDQLYLYNFADQDKPIAVSLPTGRGKKFKTALSDAVSHIKEKLPAWFEREPHLKAHERISRTFQDERDDLFSDMEELAKKNGFSLEVDDQDGLTLIPLIEGRILSDEEFERLDPELRKTLRKSADDLLAEVTTILRQISKTEEGFRKDERKLHQDSAKELLKDIMNPLHKDFNQYEKIKSYLKEVEDELLDNIDLFMAKDAQPVALPTGLHLPESSPTDDLFSRFEVNLLVDNSMTKGAPVVMADHPTAFNLLGSIDRESEMGALYTDFTLIRAGAIHKANHGYLIMYAEDILTTPSSWEGLLRALRTGKAKIEDPGDGDHIRTKTLEPEPIPLELTVILIGSEETYELLLYNDERFGKYFKLKAHMQLTAERNAANIRRFVEVLGKVIQDTKLIPFNKEALAGVVDYSSRLAEDQKRLSLRIPVMKEMMVEASALTRLDGKTIVDRASLNEAIEMRDYRSNLYEDEFMTEYDREVIKVATSGEGVGRVNGLSVTMFGDYEFGLPHQISCTVGVGHGGILDLEREARMGGPIHTKGMMIIKSYLVGLFAQDKPIVLTGSLCFEQSYAGIEGDSASGAELASLLSALSGVPIKFKYAFTGAVSQTGSIMAVGGVNRKIEGFYEVCRRRGLNGEQGVLIPADNVVNLMLRHEVVEAIEQGKFHIYPIKTIEDALSILTGVKIGKISRGKKFPLGSLYRKADDRLAQLAEIARRSECKTI</sequence>
<dbReference type="PRINTS" id="PR00830">
    <property type="entry name" value="ENDOLAPTASE"/>
</dbReference>
<dbReference type="GO" id="GO:0004252">
    <property type="term" value="F:serine-type endopeptidase activity"/>
    <property type="evidence" value="ECO:0007669"/>
    <property type="project" value="UniProtKB-UniRule"/>
</dbReference>
<dbReference type="Pfam" id="PF13654">
    <property type="entry name" value="AAA_32"/>
    <property type="match status" value="1"/>
</dbReference>
<dbReference type="Gene3D" id="1.10.8.60">
    <property type="match status" value="1"/>
</dbReference>
<evidence type="ECO:0000313" key="5">
    <source>
        <dbReference type="Proteomes" id="UP000199053"/>
    </source>
</evidence>
<proteinExistence type="inferred from homology"/>
<dbReference type="Pfam" id="PF20437">
    <property type="entry name" value="LonC_helical"/>
    <property type="match status" value="1"/>
</dbReference>
<dbReference type="GO" id="GO:0030163">
    <property type="term" value="P:protein catabolic process"/>
    <property type="evidence" value="ECO:0007669"/>
    <property type="project" value="InterPro"/>
</dbReference>
<dbReference type="InterPro" id="IPR020568">
    <property type="entry name" value="Ribosomal_Su5_D2-typ_SF"/>
</dbReference>
<keyword evidence="5" id="KW-1185">Reference proteome</keyword>
<dbReference type="OrthoDB" id="9758568at2"/>
<keyword evidence="2" id="KW-0720">Serine protease</keyword>
<dbReference type="InterPro" id="IPR008269">
    <property type="entry name" value="Lon_proteolytic"/>
</dbReference>
<evidence type="ECO:0000259" key="3">
    <source>
        <dbReference type="PROSITE" id="PS51786"/>
    </source>
</evidence>
<accession>A0A1G9CDB8</accession>
<dbReference type="EC" id="3.4.21.53" evidence="2"/>
<dbReference type="GO" id="GO:0006508">
    <property type="term" value="P:proteolysis"/>
    <property type="evidence" value="ECO:0007669"/>
    <property type="project" value="UniProtKB-KW"/>
</dbReference>
<dbReference type="Pfam" id="PF05362">
    <property type="entry name" value="Lon_C"/>
    <property type="match status" value="1"/>
</dbReference>